<keyword evidence="4" id="KW-1185">Reference proteome</keyword>
<accession>A0A1M6LE63</accession>
<keyword evidence="1" id="KW-0812">Transmembrane</keyword>
<evidence type="ECO:0000256" key="1">
    <source>
        <dbReference type="SAM" id="Phobius"/>
    </source>
</evidence>
<dbReference type="EMBL" id="FRAH01000004">
    <property type="protein sequence ID" value="SHJ69432.1"/>
    <property type="molecule type" value="Genomic_DNA"/>
</dbReference>
<dbReference type="AlphaFoldDB" id="A0A1M6LE63"/>
<evidence type="ECO:0008006" key="5">
    <source>
        <dbReference type="Google" id="ProtNLM"/>
    </source>
</evidence>
<dbReference type="OrthoDB" id="1739900at2"/>
<name>A0A1M6LE63_9FIRM</name>
<proteinExistence type="predicted"/>
<keyword evidence="2" id="KW-0732">Signal</keyword>
<feature type="chain" id="PRO_5012657994" description="DUF3852 domain-containing protein" evidence="2">
    <location>
        <begin position="29"/>
        <end position="112"/>
    </location>
</feature>
<dbReference type="Pfam" id="PF12963">
    <property type="entry name" value="DUF3852"/>
    <property type="match status" value="1"/>
</dbReference>
<protein>
    <recommendedName>
        <fullName evidence="5">DUF3852 domain-containing protein</fullName>
    </recommendedName>
</protein>
<reference evidence="3 4" key="1">
    <citation type="submission" date="2016-11" db="EMBL/GenBank/DDBJ databases">
        <authorList>
            <person name="Jaros S."/>
            <person name="Januszkiewicz K."/>
            <person name="Wedrychowicz H."/>
        </authorList>
    </citation>
    <scope>NUCLEOTIDE SEQUENCE [LARGE SCALE GENOMIC DNA]</scope>
    <source>
        <strain evidence="3 4">DSM 14214</strain>
    </source>
</reference>
<gene>
    <name evidence="3" type="ORF">SAMN02745138_00356</name>
</gene>
<feature type="signal peptide" evidence="2">
    <location>
        <begin position="1"/>
        <end position="28"/>
    </location>
</feature>
<organism evidence="3 4">
    <name type="scientific">Anaerotignum lactatifermentans DSM 14214</name>
    <dbReference type="NCBI Taxonomy" id="1121323"/>
    <lineage>
        <taxon>Bacteria</taxon>
        <taxon>Bacillati</taxon>
        <taxon>Bacillota</taxon>
        <taxon>Clostridia</taxon>
        <taxon>Lachnospirales</taxon>
        <taxon>Anaerotignaceae</taxon>
        <taxon>Anaerotignum</taxon>
    </lineage>
</organism>
<dbReference type="RefSeq" id="WP_072848490.1">
    <property type="nucleotide sequence ID" value="NZ_FRAH01000004.1"/>
</dbReference>
<dbReference type="InterPro" id="IPR024330">
    <property type="entry name" value="DUF3852"/>
</dbReference>
<keyword evidence="1" id="KW-0472">Membrane</keyword>
<evidence type="ECO:0000256" key="2">
    <source>
        <dbReference type="SAM" id="SignalP"/>
    </source>
</evidence>
<dbReference type="Proteomes" id="UP000183975">
    <property type="component" value="Unassembled WGS sequence"/>
</dbReference>
<evidence type="ECO:0000313" key="4">
    <source>
        <dbReference type="Proteomes" id="UP000183975"/>
    </source>
</evidence>
<evidence type="ECO:0000313" key="3">
    <source>
        <dbReference type="EMBL" id="SHJ69432.1"/>
    </source>
</evidence>
<feature type="transmembrane region" description="Helical" evidence="1">
    <location>
        <begin position="88"/>
        <end position="107"/>
    </location>
</feature>
<feature type="transmembrane region" description="Helical" evidence="1">
    <location>
        <begin position="54"/>
        <end position="76"/>
    </location>
</feature>
<keyword evidence="1" id="KW-1133">Transmembrane helix</keyword>
<sequence>MEKKIEKTLIIFSCVLIFLALFSPTVFAAGEVSGAIEQTWQTAATQIKDVVNNVVFPVVDCVLAVLLFVKLAMSYFEYKKHGEFEFTPAAILFFGLVFALTAPLYIWDIIGI</sequence>